<organism evidence="8 9">
    <name type="scientific">Dyadobacter soli</name>
    <dbReference type="NCBI Taxonomy" id="659014"/>
    <lineage>
        <taxon>Bacteria</taxon>
        <taxon>Pseudomonadati</taxon>
        <taxon>Bacteroidota</taxon>
        <taxon>Cytophagia</taxon>
        <taxon>Cytophagales</taxon>
        <taxon>Spirosomataceae</taxon>
        <taxon>Dyadobacter</taxon>
    </lineage>
</organism>
<dbReference type="InterPro" id="IPR039420">
    <property type="entry name" value="WalR-like"/>
</dbReference>
<evidence type="ECO:0000256" key="1">
    <source>
        <dbReference type="ARBA" id="ARBA00022553"/>
    </source>
</evidence>
<dbReference type="GO" id="GO:0000160">
    <property type="term" value="P:phosphorelay signal transduction system"/>
    <property type="evidence" value="ECO:0007669"/>
    <property type="project" value="InterPro"/>
</dbReference>
<dbReference type="PROSITE" id="PS50043">
    <property type="entry name" value="HTH_LUXR_2"/>
    <property type="match status" value="1"/>
</dbReference>
<evidence type="ECO:0000256" key="3">
    <source>
        <dbReference type="ARBA" id="ARBA00023125"/>
    </source>
</evidence>
<accession>A0A1G7CUC1</accession>
<dbReference type="SUPFAM" id="SSF52172">
    <property type="entry name" value="CheY-like"/>
    <property type="match status" value="1"/>
</dbReference>
<gene>
    <name evidence="8" type="ORF">SAMN04487996_10521</name>
</gene>
<feature type="domain" description="Response regulatory" evidence="7">
    <location>
        <begin position="2"/>
        <end position="123"/>
    </location>
</feature>
<dbReference type="PROSITE" id="PS50110">
    <property type="entry name" value="RESPONSE_REGULATORY"/>
    <property type="match status" value="1"/>
</dbReference>
<keyword evidence="3" id="KW-0238">DNA-binding</keyword>
<dbReference type="STRING" id="659014.SAMN04487996_10521"/>
<evidence type="ECO:0000256" key="2">
    <source>
        <dbReference type="ARBA" id="ARBA00023015"/>
    </source>
</evidence>
<evidence type="ECO:0000256" key="4">
    <source>
        <dbReference type="ARBA" id="ARBA00023163"/>
    </source>
</evidence>
<dbReference type="PANTHER" id="PTHR43214">
    <property type="entry name" value="TWO-COMPONENT RESPONSE REGULATOR"/>
    <property type="match status" value="1"/>
</dbReference>
<keyword evidence="9" id="KW-1185">Reference proteome</keyword>
<dbReference type="Pfam" id="PF00072">
    <property type="entry name" value="Response_reg"/>
    <property type="match status" value="1"/>
</dbReference>
<keyword evidence="4" id="KW-0804">Transcription</keyword>
<feature type="modified residue" description="4-aspartylphosphate" evidence="5">
    <location>
        <position position="58"/>
    </location>
</feature>
<dbReference type="PRINTS" id="PR00038">
    <property type="entry name" value="HTHLUXR"/>
</dbReference>
<reference evidence="9" key="1">
    <citation type="submission" date="2016-10" db="EMBL/GenBank/DDBJ databases">
        <authorList>
            <person name="Varghese N."/>
            <person name="Submissions S."/>
        </authorList>
    </citation>
    <scope>NUCLEOTIDE SEQUENCE [LARGE SCALE GENOMIC DNA]</scope>
    <source>
        <strain evidence="9">DSM 25329</strain>
    </source>
</reference>
<name>A0A1G7CUC1_9BACT</name>
<protein>
    <submittedName>
        <fullName evidence="8">Two component transcriptional regulator, LuxR family</fullName>
    </submittedName>
</protein>
<dbReference type="SMART" id="SM00448">
    <property type="entry name" value="REC"/>
    <property type="match status" value="1"/>
</dbReference>
<dbReference type="CDD" id="cd06170">
    <property type="entry name" value="LuxR_C_like"/>
    <property type="match status" value="1"/>
</dbReference>
<dbReference type="InterPro" id="IPR011006">
    <property type="entry name" value="CheY-like_superfamily"/>
</dbReference>
<dbReference type="GO" id="GO:0003677">
    <property type="term" value="F:DNA binding"/>
    <property type="evidence" value="ECO:0007669"/>
    <property type="project" value="UniProtKB-KW"/>
</dbReference>
<dbReference type="RefSeq" id="WP_090148470.1">
    <property type="nucleotide sequence ID" value="NZ_FNAN01000005.1"/>
</dbReference>
<dbReference type="InterPro" id="IPR000792">
    <property type="entry name" value="Tscrpt_reg_LuxR_C"/>
</dbReference>
<sequence>MNVFIIDDHPIVLQGLKNLLESRDGVRVTGIFDQAATALAALDNPPPGSDIPQVMLMDINLPDISGVTLCQQVKQVHPEIRIVALSIHNERSVIMNMLQSGASGYVLKNAIGDDIVAALQAAMQGQIYLCAETQKALNEAPGTEPKEIPRLTRREKEILELIGQGYTTQQIAAELFISTHTVESHRKNLKEKFGVPNTATVVRMAAELGLTR</sequence>
<dbReference type="CDD" id="cd17535">
    <property type="entry name" value="REC_NarL-like"/>
    <property type="match status" value="1"/>
</dbReference>
<evidence type="ECO:0000259" key="6">
    <source>
        <dbReference type="PROSITE" id="PS50043"/>
    </source>
</evidence>
<dbReference type="PANTHER" id="PTHR43214:SF41">
    <property type="entry name" value="NITRATE_NITRITE RESPONSE REGULATOR PROTEIN NARP"/>
    <property type="match status" value="1"/>
</dbReference>
<dbReference type="SUPFAM" id="SSF46894">
    <property type="entry name" value="C-terminal effector domain of the bipartite response regulators"/>
    <property type="match status" value="1"/>
</dbReference>
<dbReference type="Proteomes" id="UP000198748">
    <property type="component" value="Unassembled WGS sequence"/>
</dbReference>
<dbReference type="Pfam" id="PF00196">
    <property type="entry name" value="GerE"/>
    <property type="match status" value="1"/>
</dbReference>
<evidence type="ECO:0000313" key="8">
    <source>
        <dbReference type="EMBL" id="SDE42897.1"/>
    </source>
</evidence>
<dbReference type="InterPro" id="IPR001789">
    <property type="entry name" value="Sig_transdc_resp-reg_receiver"/>
</dbReference>
<feature type="domain" description="HTH luxR-type" evidence="6">
    <location>
        <begin position="144"/>
        <end position="209"/>
    </location>
</feature>
<dbReference type="EMBL" id="FNAN01000005">
    <property type="protein sequence ID" value="SDE42897.1"/>
    <property type="molecule type" value="Genomic_DNA"/>
</dbReference>
<proteinExistence type="predicted"/>
<evidence type="ECO:0000313" key="9">
    <source>
        <dbReference type="Proteomes" id="UP000198748"/>
    </source>
</evidence>
<evidence type="ECO:0000259" key="7">
    <source>
        <dbReference type="PROSITE" id="PS50110"/>
    </source>
</evidence>
<dbReference type="OrthoDB" id="9797341at2"/>
<dbReference type="Gene3D" id="3.40.50.2300">
    <property type="match status" value="1"/>
</dbReference>
<dbReference type="InterPro" id="IPR058245">
    <property type="entry name" value="NreC/VraR/RcsB-like_REC"/>
</dbReference>
<evidence type="ECO:0000256" key="5">
    <source>
        <dbReference type="PROSITE-ProRule" id="PRU00169"/>
    </source>
</evidence>
<dbReference type="SMART" id="SM00421">
    <property type="entry name" value="HTH_LUXR"/>
    <property type="match status" value="1"/>
</dbReference>
<keyword evidence="1 5" id="KW-0597">Phosphoprotein</keyword>
<dbReference type="GO" id="GO:0006355">
    <property type="term" value="P:regulation of DNA-templated transcription"/>
    <property type="evidence" value="ECO:0007669"/>
    <property type="project" value="InterPro"/>
</dbReference>
<keyword evidence="2" id="KW-0805">Transcription regulation</keyword>
<dbReference type="PROSITE" id="PS00622">
    <property type="entry name" value="HTH_LUXR_1"/>
    <property type="match status" value="1"/>
</dbReference>
<dbReference type="AlphaFoldDB" id="A0A1G7CUC1"/>
<dbReference type="InterPro" id="IPR016032">
    <property type="entry name" value="Sig_transdc_resp-reg_C-effctor"/>
</dbReference>